<dbReference type="EMBL" id="PVEP01000004">
    <property type="protein sequence ID" value="PQV56584.1"/>
    <property type="molecule type" value="Genomic_DNA"/>
</dbReference>
<dbReference type="RefSeq" id="WP_105514765.1">
    <property type="nucleotide sequence ID" value="NZ_PVEP01000004.1"/>
</dbReference>
<dbReference type="AlphaFoldDB" id="A0A2S8S731"/>
<comment type="caution">
    <text evidence="1">The sequence shown here is derived from an EMBL/GenBank/DDBJ whole genome shotgun (WGS) entry which is preliminary data.</text>
</comment>
<organism evidence="1 2">
    <name type="scientific">Albidovulum denitrificans</name>
    <dbReference type="NCBI Taxonomy" id="404881"/>
    <lineage>
        <taxon>Bacteria</taxon>
        <taxon>Pseudomonadati</taxon>
        <taxon>Pseudomonadota</taxon>
        <taxon>Alphaproteobacteria</taxon>
        <taxon>Rhodobacterales</taxon>
        <taxon>Paracoccaceae</taxon>
        <taxon>Albidovulum</taxon>
    </lineage>
</organism>
<dbReference type="OrthoDB" id="9968982at2"/>
<reference evidence="1 2" key="1">
    <citation type="submission" date="2018-02" db="EMBL/GenBank/DDBJ databases">
        <title>Genomic Encyclopedia of Archaeal and Bacterial Type Strains, Phase II (KMG-II): from individual species to whole genera.</title>
        <authorList>
            <person name="Goeker M."/>
        </authorList>
    </citation>
    <scope>NUCLEOTIDE SEQUENCE [LARGE SCALE GENOMIC DNA]</scope>
    <source>
        <strain evidence="1 2">DSM 18921</strain>
    </source>
</reference>
<name>A0A2S8S731_9RHOB</name>
<sequence length="129" mass="14367">MQTNELASAAGNGTLPPKAWNELHDYLTLALDALGDRPEYFDRAFLTNCVIHQRLALQITHRAIQGGEQSLATETQARFADALSRLDGEELLIIHEALRMERQGEITFDKALERIKAGIAEHRAMEGKA</sequence>
<keyword evidence="2" id="KW-1185">Reference proteome</keyword>
<dbReference type="Proteomes" id="UP000238338">
    <property type="component" value="Unassembled WGS sequence"/>
</dbReference>
<evidence type="ECO:0000313" key="2">
    <source>
        <dbReference type="Proteomes" id="UP000238338"/>
    </source>
</evidence>
<accession>A0A2S8S731</accession>
<proteinExistence type="predicted"/>
<evidence type="ECO:0000313" key="1">
    <source>
        <dbReference type="EMBL" id="PQV56584.1"/>
    </source>
</evidence>
<gene>
    <name evidence="1" type="ORF">LX70_02156</name>
</gene>
<protein>
    <submittedName>
        <fullName evidence="1">Uncharacterized protein</fullName>
    </submittedName>
</protein>